<dbReference type="InterPro" id="IPR038444">
    <property type="entry name" value="DUF465_sf"/>
</dbReference>
<evidence type="ECO:0000313" key="3">
    <source>
        <dbReference type="Proteomes" id="UP001597135"/>
    </source>
</evidence>
<proteinExistence type="predicted"/>
<feature type="compositionally biased region" description="Polar residues" evidence="1">
    <location>
        <begin position="50"/>
        <end position="59"/>
    </location>
</feature>
<evidence type="ECO:0000256" key="1">
    <source>
        <dbReference type="SAM" id="MobiDB-lite"/>
    </source>
</evidence>
<comment type="caution">
    <text evidence="2">The sequence shown here is derived from an EMBL/GenBank/DDBJ whole genome shotgun (WGS) entry which is preliminary data.</text>
</comment>
<protein>
    <submittedName>
        <fullName evidence="2">YdcH family protein</fullName>
    </submittedName>
</protein>
<name>A0ABW3ZDQ4_9RHOB</name>
<gene>
    <name evidence="2" type="ORF">ACFQ4E_02755</name>
</gene>
<reference evidence="3" key="1">
    <citation type="journal article" date="2019" name="Int. J. Syst. Evol. Microbiol.">
        <title>The Global Catalogue of Microorganisms (GCM) 10K type strain sequencing project: providing services to taxonomists for standard genome sequencing and annotation.</title>
        <authorList>
            <consortium name="The Broad Institute Genomics Platform"/>
            <consortium name="The Broad Institute Genome Sequencing Center for Infectious Disease"/>
            <person name="Wu L."/>
            <person name="Ma J."/>
        </authorList>
    </citation>
    <scope>NUCLEOTIDE SEQUENCE [LARGE SCALE GENOMIC DNA]</scope>
    <source>
        <strain evidence="3">CCUG 62953</strain>
    </source>
</reference>
<dbReference type="Pfam" id="PF04325">
    <property type="entry name" value="DUF465"/>
    <property type="match status" value="1"/>
</dbReference>
<dbReference type="Proteomes" id="UP001597135">
    <property type="component" value="Unassembled WGS sequence"/>
</dbReference>
<sequence length="81" mass="9391">MTHVPHQLAEEFPEHREHIAELRQTDPHFARLAERYADVNSEIHRMETDVTPTDDATQSSRRKARAALKDEIYAALTRVRG</sequence>
<dbReference type="InterPro" id="IPR007420">
    <property type="entry name" value="DUF465"/>
</dbReference>
<evidence type="ECO:0000313" key="2">
    <source>
        <dbReference type="EMBL" id="MFD1341330.1"/>
    </source>
</evidence>
<keyword evidence="3" id="KW-1185">Reference proteome</keyword>
<accession>A0ABW3ZDQ4</accession>
<organism evidence="2 3">
    <name type="scientific">Litorisediminicola beolgyonensis</name>
    <dbReference type="NCBI Taxonomy" id="1173614"/>
    <lineage>
        <taxon>Bacteria</taxon>
        <taxon>Pseudomonadati</taxon>
        <taxon>Pseudomonadota</taxon>
        <taxon>Alphaproteobacteria</taxon>
        <taxon>Rhodobacterales</taxon>
        <taxon>Paracoccaceae</taxon>
        <taxon>Litorisediminicola</taxon>
    </lineage>
</organism>
<feature type="region of interest" description="Disordered" evidence="1">
    <location>
        <begin position="43"/>
        <end position="62"/>
    </location>
</feature>
<dbReference type="EMBL" id="JBHTMU010000003">
    <property type="protein sequence ID" value="MFD1341330.1"/>
    <property type="molecule type" value="Genomic_DNA"/>
</dbReference>
<dbReference type="RefSeq" id="WP_386801389.1">
    <property type="nucleotide sequence ID" value="NZ_JBHTMU010000003.1"/>
</dbReference>
<dbReference type="Gene3D" id="6.10.280.50">
    <property type="match status" value="1"/>
</dbReference>